<sequence>MTAPAGKIDSAESPFAAFRTLFAAASRPFLLGSALGRIPQAMMAVGTLTYIPSVGGSYALAGLASASVGIGSAVGAPLFGRLVDRRGPRGVLLVFAIIQAVAFLAYLLSAPVLVHAQTAWAQTLLLLHSAVIGAACPQIGAVARVVWRKTFGSGSRMGTAMSYESTVDELSFVVGPVLVGALATVVTPAAPMIVSALWVLASVIVLVRSLPRTGTQTESAGPARLTGWVMTQIVLCTLGMISMGTIFGGTLTALLPFTHEHGLPDGAGLLYGALSLTSAIVAVSMPFWAPRVPKEARWAGAGALLVVFALIAYGATSIGGMLVALLLMGLPVGATMVTIFETAGEETPAGVLATVMTVLGSGIVLGTSLSSAAAGALADEAGSGAAFGVAVAGAAGILITGAVQAALHWAHARRATGGNER</sequence>
<feature type="transmembrane region" description="Helical" evidence="5">
    <location>
        <begin position="269"/>
        <end position="289"/>
    </location>
</feature>
<feature type="transmembrane region" description="Helical" evidence="5">
    <location>
        <begin position="232"/>
        <end position="257"/>
    </location>
</feature>
<evidence type="ECO:0000259" key="6">
    <source>
        <dbReference type="PROSITE" id="PS50850"/>
    </source>
</evidence>
<feature type="domain" description="Major facilitator superfamily (MFS) profile" evidence="6">
    <location>
        <begin position="1"/>
        <end position="214"/>
    </location>
</feature>
<feature type="transmembrane region" description="Helical" evidence="5">
    <location>
        <begin position="296"/>
        <end position="315"/>
    </location>
</feature>
<feature type="transmembrane region" description="Helical" evidence="5">
    <location>
        <begin position="384"/>
        <end position="407"/>
    </location>
</feature>
<keyword evidence="8" id="KW-1185">Reference proteome</keyword>
<comment type="subcellular location">
    <subcellularLocation>
        <location evidence="1">Cell membrane</location>
        <topology evidence="1">Multi-pass membrane protein</topology>
    </subcellularLocation>
</comment>
<reference evidence="7" key="1">
    <citation type="submission" date="2023-07" db="EMBL/GenBank/DDBJ databases">
        <title>Sequencing the genomes of 1000 actinobacteria strains.</title>
        <authorList>
            <person name="Klenk H.-P."/>
        </authorList>
    </citation>
    <scope>NUCLEOTIDE SEQUENCE</scope>
    <source>
        <strain evidence="7">DSM 13988</strain>
    </source>
</reference>
<feature type="transmembrane region" description="Helical" evidence="5">
    <location>
        <begin position="125"/>
        <end position="147"/>
    </location>
</feature>
<dbReference type="PANTHER" id="PTHR23542:SF1">
    <property type="entry name" value="MAJOR FACILITATOR SUPERFAMILY (MFS) PROFILE DOMAIN-CONTAINING PROTEIN"/>
    <property type="match status" value="1"/>
</dbReference>
<name>A0AAE3YIG8_9MICC</name>
<comment type="caution">
    <text evidence="7">The sequence shown here is derived from an EMBL/GenBank/DDBJ whole genome shotgun (WGS) entry which is preliminary data.</text>
</comment>
<keyword evidence="4 5" id="KW-0472">Membrane</keyword>
<dbReference type="Proteomes" id="UP001247307">
    <property type="component" value="Unassembled WGS sequence"/>
</dbReference>
<evidence type="ECO:0000256" key="2">
    <source>
        <dbReference type="ARBA" id="ARBA00022692"/>
    </source>
</evidence>
<feature type="transmembrane region" description="Helical" evidence="5">
    <location>
        <begin position="192"/>
        <end position="211"/>
    </location>
</feature>
<feature type="transmembrane region" description="Helical" evidence="5">
    <location>
        <begin position="57"/>
        <end position="79"/>
    </location>
</feature>
<protein>
    <submittedName>
        <fullName evidence="7">MFS family permease</fullName>
    </submittedName>
</protein>
<evidence type="ECO:0000256" key="4">
    <source>
        <dbReference type="ARBA" id="ARBA00023136"/>
    </source>
</evidence>
<feature type="transmembrane region" description="Helical" evidence="5">
    <location>
        <begin position="321"/>
        <end position="340"/>
    </location>
</feature>
<proteinExistence type="predicted"/>
<dbReference type="PROSITE" id="PS50850">
    <property type="entry name" value="MFS"/>
    <property type="match status" value="1"/>
</dbReference>
<evidence type="ECO:0000256" key="1">
    <source>
        <dbReference type="ARBA" id="ARBA00004651"/>
    </source>
</evidence>
<feature type="transmembrane region" description="Helical" evidence="5">
    <location>
        <begin position="91"/>
        <end position="113"/>
    </location>
</feature>
<dbReference type="AlphaFoldDB" id="A0AAE3YIG8"/>
<accession>A0AAE3YIG8</accession>
<dbReference type="InterPro" id="IPR020846">
    <property type="entry name" value="MFS_dom"/>
</dbReference>
<dbReference type="Gene3D" id="1.20.1250.20">
    <property type="entry name" value="MFS general substrate transporter like domains"/>
    <property type="match status" value="1"/>
</dbReference>
<keyword evidence="2 5" id="KW-0812">Transmembrane</keyword>
<dbReference type="PANTHER" id="PTHR23542">
    <property type="match status" value="1"/>
</dbReference>
<organism evidence="7 8">
    <name type="scientific">Falsarthrobacter nasiphocae</name>
    <dbReference type="NCBI Taxonomy" id="189863"/>
    <lineage>
        <taxon>Bacteria</taxon>
        <taxon>Bacillati</taxon>
        <taxon>Actinomycetota</taxon>
        <taxon>Actinomycetes</taxon>
        <taxon>Micrococcales</taxon>
        <taxon>Micrococcaceae</taxon>
        <taxon>Falsarthrobacter</taxon>
    </lineage>
</organism>
<dbReference type="Pfam" id="PF07690">
    <property type="entry name" value="MFS_1"/>
    <property type="match status" value="1"/>
</dbReference>
<dbReference type="EMBL" id="JAVDUI010000001">
    <property type="protein sequence ID" value="MDR6892805.1"/>
    <property type="molecule type" value="Genomic_DNA"/>
</dbReference>
<feature type="transmembrane region" description="Helical" evidence="5">
    <location>
        <begin position="352"/>
        <end position="378"/>
    </location>
</feature>
<evidence type="ECO:0000256" key="5">
    <source>
        <dbReference type="SAM" id="Phobius"/>
    </source>
</evidence>
<evidence type="ECO:0000313" key="8">
    <source>
        <dbReference type="Proteomes" id="UP001247307"/>
    </source>
</evidence>
<dbReference type="SUPFAM" id="SSF103473">
    <property type="entry name" value="MFS general substrate transporter"/>
    <property type="match status" value="1"/>
</dbReference>
<evidence type="ECO:0000313" key="7">
    <source>
        <dbReference type="EMBL" id="MDR6892805.1"/>
    </source>
</evidence>
<dbReference type="GO" id="GO:0022857">
    <property type="term" value="F:transmembrane transporter activity"/>
    <property type="evidence" value="ECO:0007669"/>
    <property type="project" value="InterPro"/>
</dbReference>
<gene>
    <name evidence="7" type="ORF">J2S35_001745</name>
</gene>
<dbReference type="RefSeq" id="WP_309852406.1">
    <property type="nucleotide sequence ID" value="NZ_BAAAIU010000004.1"/>
</dbReference>
<dbReference type="InterPro" id="IPR011701">
    <property type="entry name" value="MFS"/>
</dbReference>
<evidence type="ECO:0000256" key="3">
    <source>
        <dbReference type="ARBA" id="ARBA00022989"/>
    </source>
</evidence>
<keyword evidence="3 5" id="KW-1133">Transmembrane helix</keyword>
<dbReference type="InterPro" id="IPR036259">
    <property type="entry name" value="MFS_trans_sf"/>
</dbReference>
<dbReference type="GO" id="GO:0005886">
    <property type="term" value="C:plasma membrane"/>
    <property type="evidence" value="ECO:0007669"/>
    <property type="project" value="UniProtKB-SubCell"/>
</dbReference>